<evidence type="ECO:0000259" key="7">
    <source>
        <dbReference type="Pfam" id="PF00892"/>
    </source>
</evidence>
<reference evidence="8" key="1">
    <citation type="submission" date="2024-05" db="EMBL/GenBank/DDBJ databases">
        <title>Isolation and characterization of Sporomusa carbonis sp. nov., a carboxydotrophic hydrogenogen in the genus of Sporomusa isolated from a charcoal burning pile.</title>
        <authorList>
            <person name="Boeer T."/>
            <person name="Rosenbaum F."/>
            <person name="Eysell L."/>
            <person name="Mueller V."/>
            <person name="Daniel R."/>
            <person name="Poehlein A."/>
        </authorList>
    </citation>
    <scope>NUCLEOTIDE SEQUENCE [LARGE SCALE GENOMIC DNA]</scope>
    <source>
        <strain evidence="8">DSM 10669</strain>
    </source>
</reference>
<evidence type="ECO:0000256" key="5">
    <source>
        <dbReference type="ARBA" id="ARBA00023136"/>
    </source>
</evidence>
<feature type="transmembrane region" description="Helical" evidence="6">
    <location>
        <begin position="254"/>
        <end position="271"/>
    </location>
</feature>
<feature type="transmembrane region" description="Helical" evidence="6">
    <location>
        <begin position="41"/>
        <end position="58"/>
    </location>
</feature>
<keyword evidence="9" id="KW-1185">Reference proteome</keyword>
<evidence type="ECO:0000256" key="2">
    <source>
        <dbReference type="ARBA" id="ARBA00007362"/>
    </source>
</evidence>
<sequence>MQNPSLMKTYIILLLVPLFWGGAFGTTKHVLTELTPLTASAIRFSIAGLIMLLWSVWLKELEWSSIRRNFFSLFALGATGVFFYNYFFATGMQYTSAVTGSLIIVVNPVFTACIASLFMGEAGNIRTLMGIILSLIGVSFVVSKGDFSILTHMSIGAGEQYLFGAVASWVAYTLLIKKTTRTMGAGVVTSVSTIIGAGMLLAVSVFTEGPWYRDISISTQTKLELVYLAVFATVVAFLLFNWGIQRVGATKASAYINLMPINALWIAVLLYGEKISAYHVIGMSLTIAGVFITTQSKTKITVDSPNRYAQQQKKPFQKN</sequence>
<feature type="transmembrane region" description="Helical" evidence="6">
    <location>
        <begin position="277"/>
        <end position="294"/>
    </location>
</feature>
<dbReference type="InterPro" id="IPR000620">
    <property type="entry name" value="EamA_dom"/>
</dbReference>
<comment type="similarity">
    <text evidence="2">Belongs to the EamA transporter family.</text>
</comment>
<evidence type="ECO:0000313" key="9">
    <source>
        <dbReference type="Proteomes" id="UP000216752"/>
    </source>
</evidence>
<keyword evidence="5 6" id="KW-0472">Membrane</keyword>
<dbReference type="InterPro" id="IPR050638">
    <property type="entry name" value="AA-Vitamin_Transporters"/>
</dbReference>
<feature type="transmembrane region" description="Helical" evidence="6">
    <location>
        <begin position="94"/>
        <end position="118"/>
    </location>
</feature>
<evidence type="ECO:0000313" key="8">
    <source>
        <dbReference type="EMBL" id="XFO67354.1"/>
    </source>
</evidence>
<dbReference type="Proteomes" id="UP000216752">
    <property type="component" value="Chromosome"/>
</dbReference>
<comment type="subcellular location">
    <subcellularLocation>
        <location evidence="1">Membrane</location>
        <topology evidence="1">Multi-pass membrane protein</topology>
    </subcellularLocation>
</comment>
<evidence type="ECO:0000256" key="6">
    <source>
        <dbReference type="SAM" id="Phobius"/>
    </source>
</evidence>
<keyword evidence="4 6" id="KW-1133">Transmembrane helix</keyword>
<feature type="transmembrane region" description="Helical" evidence="6">
    <location>
        <begin position="149"/>
        <end position="172"/>
    </location>
</feature>
<keyword evidence="3 6" id="KW-0812">Transmembrane</keyword>
<dbReference type="EMBL" id="CP155573">
    <property type="protein sequence ID" value="XFO67354.1"/>
    <property type="molecule type" value="Genomic_DNA"/>
</dbReference>
<feature type="transmembrane region" description="Helical" evidence="6">
    <location>
        <begin position="184"/>
        <end position="205"/>
    </location>
</feature>
<name>A0ABZ3INX9_9FIRM</name>
<dbReference type="RefSeq" id="WP_373665306.1">
    <property type="nucleotide sequence ID" value="NZ_CP155573.1"/>
</dbReference>
<feature type="transmembrane region" description="Helical" evidence="6">
    <location>
        <begin position="70"/>
        <end position="88"/>
    </location>
</feature>
<feature type="domain" description="EamA" evidence="7">
    <location>
        <begin position="8"/>
        <end position="142"/>
    </location>
</feature>
<feature type="transmembrane region" description="Helical" evidence="6">
    <location>
        <begin position="125"/>
        <end position="143"/>
    </location>
</feature>
<proteinExistence type="inferred from homology"/>
<dbReference type="SUPFAM" id="SSF103481">
    <property type="entry name" value="Multidrug resistance efflux transporter EmrE"/>
    <property type="match status" value="2"/>
</dbReference>
<dbReference type="Pfam" id="PF00892">
    <property type="entry name" value="EamA"/>
    <property type="match status" value="2"/>
</dbReference>
<organism evidence="8 9">
    <name type="scientific">Sporomusa silvacetica DSM 10669</name>
    <dbReference type="NCBI Taxonomy" id="1123289"/>
    <lineage>
        <taxon>Bacteria</taxon>
        <taxon>Bacillati</taxon>
        <taxon>Bacillota</taxon>
        <taxon>Negativicutes</taxon>
        <taxon>Selenomonadales</taxon>
        <taxon>Sporomusaceae</taxon>
        <taxon>Sporomusa</taxon>
    </lineage>
</organism>
<gene>
    <name evidence="8" type="ORF">SPSIL_035520</name>
</gene>
<feature type="domain" description="EamA" evidence="7">
    <location>
        <begin position="158"/>
        <end position="294"/>
    </location>
</feature>
<evidence type="ECO:0000256" key="1">
    <source>
        <dbReference type="ARBA" id="ARBA00004141"/>
    </source>
</evidence>
<protein>
    <recommendedName>
        <fullName evidence="7">EamA domain-containing protein</fullName>
    </recommendedName>
</protein>
<dbReference type="PANTHER" id="PTHR32322">
    <property type="entry name" value="INNER MEMBRANE TRANSPORTER"/>
    <property type="match status" value="1"/>
</dbReference>
<accession>A0ABZ3INX9</accession>
<dbReference type="PANTHER" id="PTHR32322:SF2">
    <property type="entry name" value="EAMA DOMAIN-CONTAINING PROTEIN"/>
    <property type="match status" value="1"/>
</dbReference>
<evidence type="ECO:0000256" key="4">
    <source>
        <dbReference type="ARBA" id="ARBA00022989"/>
    </source>
</evidence>
<dbReference type="InterPro" id="IPR037185">
    <property type="entry name" value="EmrE-like"/>
</dbReference>
<evidence type="ECO:0000256" key="3">
    <source>
        <dbReference type="ARBA" id="ARBA00022692"/>
    </source>
</evidence>
<feature type="transmembrane region" description="Helical" evidence="6">
    <location>
        <begin position="225"/>
        <end position="242"/>
    </location>
</feature>